<keyword evidence="3" id="KW-0732">Signal</keyword>
<sequence length="493" mass="51835">MLLLAVVALLAIVSGCGPGAAATPRGDIVQTRQGMLRGVVAGDHRTFSGIPYAAPPVGDLRWRAPAPPPEWDGIRDATRAGSSCAQPDGGGGLLGSEDCLYLNVNAPADTSVRRPVMVWVHGGGFVSGNGSDYDTTRLVQQGVVVVTVNYRLGALGFLLDGDDPAAGDFGLADQQAALRWVRDNVEAFGGDPQNVTLFGQSAGAFSVCTQLASPQAQGLFHKAIIQSGPCADLVVTAEVARDRAAQWASTLGCADIACLRSKPVSDVVVVDQEQVSTPLGRLRDMPWVPVAGTAVLPVQPIDALRQGAAKGIPVIQGTTRDELRSFVADEYDKRGNPLTAEQYPQVVGQVFGADAPAVLAEYPLDRYPSPGIALATLLTDWGAKVGSCAALRTDEVAGQTTDVYGYEFAQDDGHRTDGFDLGAEHSGELPYLFGPANALSDNLIKFWVTFAKTGNPGWPRYSGGKVLSLGLDRIGEVDFAANHHCAFWSGRPA</sequence>
<evidence type="ECO:0000313" key="6">
    <source>
        <dbReference type="Proteomes" id="UP001165136"/>
    </source>
</evidence>
<proteinExistence type="inferred from homology"/>
<protein>
    <recommendedName>
        <fullName evidence="3">Carboxylic ester hydrolase</fullName>
        <ecNumber evidence="3">3.1.1.-</ecNumber>
    </recommendedName>
</protein>
<dbReference type="AlphaFoldDB" id="A0A9W6VEK6"/>
<dbReference type="InterPro" id="IPR002018">
    <property type="entry name" value="CarbesteraseB"/>
</dbReference>
<dbReference type="EMBL" id="BSTI01000012">
    <property type="protein sequence ID" value="GLY68588.1"/>
    <property type="molecule type" value="Genomic_DNA"/>
</dbReference>
<dbReference type="Proteomes" id="UP001165136">
    <property type="component" value="Unassembled WGS sequence"/>
</dbReference>
<comment type="similarity">
    <text evidence="1 3">Belongs to the type-B carboxylesterase/lipase family.</text>
</comment>
<feature type="domain" description="Carboxylesterase type B" evidence="4">
    <location>
        <begin position="27"/>
        <end position="461"/>
    </location>
</feature>
<dbReference type="InterPro" id="IPR019826">
    <property type="entry name" value="Carboxylesterase_B_AS"/>
</dbReference>
<evidence type="ECO:0000256" key="3">
    <source>
        <dbReference type="RuleBase" id="RU361235"/>
    </source>
</evidence>
<evidence type="ECO:0000313" key="5">
    <source>
        <dbReference type="EMBL" id="GLY68588.1"/>
    </source>
</evidence>
<dbReference type="InterPro" id="IPR050309">
    <property type="entry name" value="Type-B_Carboxylest/Lipase"/>
</dbReference>
<evidence type="ECO:0000259" key="4">
    <source>
        <dbReference type="Pfam" id="PF00135"/>
    </source>
</evidence>
<comment type="caution">
    <text evidence="5">The sequence shown here is derived from an EMBL/GenBank/DDBJ whole genome shotgun (WGS) entry which is preliminary data.</text>
</comment>
<dbReference type="SUPFAM" id="SSF53474">
    <property type="entry name" value="alpha/beta-Hydrolases"/>
    <property type="match status" value="1"/>
</dbReference>
<feature type="signal peptide" evidence="3">
    <location>
        <begin position="1"/>
        <end position="21"/>
    </location>
</feature>
<dbReference type="Pfam" id="PF00135">
    <property type="entry name" value="COesterase"/>
    <property type="match status" value="1"/>
</dbReference>
<organism evidence="5 6">
    <name type="scientific">Amycolatopsis taiwanensis</name>
    <dbReference type="NCBI Taxonomy" id="342230"/>
    <lineage>
        <taxon>Bacteria</taxon>
        <taxon>Bacillati</taxon>
        <taxon>Actinomycetota</taxon>
        <taxon>Actinomycetes</taxon>
        <taxon>Pseudonocardiales</taxon>
        <taxon>Pseudonocardiaceae</taxon>
        <taxon>Amycolatopsis</taxon>
    </lineage>
</organism>
<name>A0A9W6VEK6_9PSEU</name>
<feature type="chain" id="PRO_5041019516" description="Carboxylic ester hydrolase" evidence="3">
    <location>
        <begin position="22"/>
        <end position="493"/>
    </location>
</feature>
<dbReference type="PROSITE" id="PS00122">
    <property type="entry name" value="CARBOXYLESTERASE_B_1"/>
    <property type="match status" value="1"/>
</dbReference>
<gene>
    <name evidence="5" type="ORF">Atai01_52070</name>
</gene>
<accession>A0A9W6VEK6</accession>
<dbReference type="InterPro" id="IPR029058">
    <property type="entry name" value="AB_hydrolase_fold"/>
</dbReference>
<dbReference type="EC" id="3.1.1.-" evidence="3"/>
<dbReference type="GO" id="GO:0016787">
    <property type="term" value="F:hydrolase activity"/>
    <property type="evidence" value="ECO:0007669"/>
    <property type="project" value="UniProtKB-KW"/>
</dbReference>
<reference evidence="5" key="1">
    <citation type="submission" date="2023-03" db="EMBL/GenBank/DDBJ databases">
        <title>Amycolatopsis taiwanensis NBRC 103393.</title>
        <authorList>
            <person name="Ichikawa N."/>
            <person name="Sato H."/>
            <person name="Tonouchi N."/>
        </authorList>
    </citation>
    <scope>NUCLEOTIDE SEQUENCE</scope>
    <source>
        <strain evidence="5">NBRC 103393</strain>
    </source>
</reference>
<keyword evidence="6" id="KW-1185">Reference proteome</keyword>
<dbReference type="PANTHER" id="PTHR11559">
    <property type="entry name" value="CARBOXYLESTERASE"/>
    <property type="match status" value="1"/>
</dbReference>
<evidence type="ECO:0000256" key="2">
    <source>
        <dbReference type="ARBA" id="ARBA00022801"/>
    </source>
</evidence>
<dbReference type="Gene3D" id="3.40.50.1820">
    <property type="entry name" value="alpha/beta hydrolase"/>
    <property type="match status" value="1"/>
</dbReference>
<evidence type="ECO:0000256" key="1">
    <source>
        <dbReference type="ARBA" id="ARBA00005964"/>
    </source>
</evidence>
<keyword evidence="2 3" id="KW-0378">Hydrolase</keyword>